<gene>
    <name evidence="1" type="ORF">AWB78_06980</name>
</gene>
<proteinExistence type="predicted"/>
<accession>A0A158EC97</accession>
<protein>
    <recommendedName>
        <fullName evidence="3">SnoaL-like domain-containing protein</fullName>
    </recommendedName>
</protein>
<dbReference type="EMBL" id="FCOX02000063">
    <property type="protein sequence ID" value="SAL04468.1"/>
    <property type="molecule type" value="Genomic_DNA"/>
</dbReference>
<dbReference type="RefSeq" id="WP_062611046.1">
    <property type="nucleotide sequence ID" value="NZ_FCOX02000063.1"/>
</dbReference>
<organism evidence="1 2">
    <name type="scientific">Caballeronia calidae</name>
    <dbReference type="NCBI Taxonomy" id="1777139"/>
    <lineage>
        <taxon>Bacteria</taxon>
        <taxon>Pseudomonadati</taxon>
        <taxon>Pseudomonadota</taxon>
        <taxon>Betaproteobacteria</taxon>
        <taxon>Burkholderiales</taxon>
        <taxon>Burkholderiaceae</taxon>
        <taxon>Caballeronia</taxon>
    </lineage>
</organism>
<sequence length="71" mass="8011">MKHYGEPLQVEIQPDGKSATLLLGRIMPGQTQTPDGKPLYGAHYRIQTIQDEEGVWRISQMEYVPGWLSIG</sequence>
<evidence type="ECO:0000313" key="1">
    <source>
        <dbReference type="EMBL" id="SAL04468.1"/>
    </source>
</evidence>
<keyword evidence="2" id="KW-1185">Reference proteome</keyword>
<dbReference type="AlphaFoldDB" id="A0A158EC97"/>
<evidence type="ECO:0008006" key="3">
    <source>
        <dbReference type="Google" id="ProtNLM"/>
    </source>
</evidence>
<name>A0A158EC97_9BURK</name>
<comment type="caution">
    <text evidence="1">The sequence shown here is derived from an EMBL/GenBank/DDBJ whole genome shotgun (WGS) entry which is preliminary data.</text>
</comment>
<reference evidence="1" key="1">
    <citation type="submission" date="2016-01" db="EMBL/GenBank/DDBJ databases">
        <authorList>
            <person name="Peeters C."/>
        </authorList>
    </citation>
    <scope>NUCLEOTIDE SEQUENCE</scope>
    <source>
        <strain evidence="1">LMG 29321</strain>
    </source>
</reference>
<dbReference type="Proteomes" id="UP000071859">
    <property type="component" value="Unassembled WGS sequence"/>
</dbReference>
<evidence type="ECO:0000313" key="2">
    <source>
        <dbReference type="Proteomes" id="UP000071859"/>
    </source>
</evidence>